<dbReference type="EMBL" id="JBHRSB010000002">
    <property type="protein sequence ID" value="MFC3000331.1"/>
    <property type="molecule type" value="Genomic_DNA"/>
</dbReference>
<evidence type="ECO:0000313" key="1">
    <source>
        <dbReference type="EMBL" id="MFC3000331.1"/>
    </source>
</evidence>
<dbReference type="Proteomes" id="UP001595420">
    <property type="component" value="Unassembled WGS sequence"/>
</dbReference>
<protein>
    <submittedName>
        <fullName evidence="1">Uncharacterized protein</fullName>
    </submittedName>
</protein>
<sequence length="97" mass="10363">MRFCHLGGALAGEADLGKGGASVRSADTRLHALAMLGLRRDLAPLLRRLQLCTNASFGQQQVVDMKNPGAVSRPGLVVVVRVVLVRRSQDRIGASCR</sequence>
<accession>A0ABV7BUE6</accession>
<comment type="caution">
    <text evidence="1">The sequence shown here is derived from an EMBL/GenBank/DDBJ whole genome shotgun (WGS) entry which is preliminary data.</text>
</comment>
<keyword evidence="2" id="KW-1185">Reference proteome</keyword>
<proteinExistence type="predicted"/>
<name>A0ABV7BUE6_9PROT</name>
<gene>
    <name evidence="1" type="ORF">ACFOD3_10535</name>
</gene>
<reference evidence="2" key="1">
    <citation type="journal article" date="2019" name="Int. J. Syst. Evol. Microbiol.">
        <title>The Global Catalogue of Microorganisms (GCM) 10K type strain sequencing project: providing services to taxonomists for standard genome sequencing and annotation.</title>
        <authorList>
            <consortium name="The Broad Institute Genomics Platform"/>
            <consortium name="The Broad Institute Genome Sequencing Center for Infectious Disease"/>
            <person name="Wu L."/>
            <person name="Ma J."/>
        </authorList>
    </citation>
    <scope>NUCLEOTIDE SEQUENCE [LARGE SCALE GENOMIC DNA]</scope>
    <source>
        <strain evidence="2">CGMCC 1.16855</strain>
    </source>
</reference>
<organism evidence="1 2">
    <name type="scientific">Falsiroseomonas tokyonensis</name>
    <dbReference type="NCBI Taxonomy" id="430521"/>
    <lineage>
        <taxon>Bacteria</taxon>
        <taxon>Pseudomonadati</taxon>
        <taxon>Pseudomonadota</taxon>
        <taxon>Alphaproteobacteria</taxon>
        <taxon>Acetobacterales</taxon>
        <taxon>Roseomonadaceae</taxon>
        <taxon>Falsiroseomonas</taxon>
    </lineage>
</organism>
<dbReference type="RefSeq" id="WP_216836369.1">
    <property type="nucleotide sequence ID" value="NZ_JAFNJS010000002.1"/>
</dbReference>
<evidence type="ECO:0000313" key="2">
    <source>
        <dbReference type="Proteomes" id="UP001595420"/>
    </source>
</evidence>